<dbReference type="Proteomes" id="UP000612893">
    <property type="component" value="Unassembled WGS sequence"/>
</dbReference>
<dbReference type="RefSeq" id="WP_338205423.1">
    <property type="nucleotide sequence ID" value="NZ_JAEKNR010000240.1"/>
</dbReference>
<proteinExistence type="predicted"/>
<evidence type="ECO:0000313" key="1">
    <source>
        <dbReference type="EMBL" id="MBJ7601252.1"/>
    </source>
</evidence>
<gene>
    <name evidence="1" type="ORF">JF922_24665</name>
</gene>
<protein>
    <submittedName>
        <fullName evidence="1">Uncharacterized protein</fullName>
    </submittedName>
</protein>
<comment type="caution">
    <text evidence="1">The sequence shown here is derived from an EMBL/GenBank/DDBJ whole genome shotgun (WGS) entry which is preliminary data.</text>
</comment>
<evidence type="ECO:0000313" key="2">
    <source>
        <dbReference type="Proteomes" id="UP000612893"/>
    </source>
</evidence>
<accession>A0A934NFU9</accession>
<reference evidence="1" key="1">
    <citation type="submission" date="2020-10" db="EMBL/GenBank/DDBJ databases">
        <title>Ca. Dormibacterota MAGs.</title>
        <authorList>
            <person name="Montgomery K."/>
        </authorList>
    </citation>
    <scope>NUCLEOTIDE SEQUENCE [LARGE SCALE GENOMIC DNA]</scope>
    <source>
        <strain evidence="1">SC8812_S17_10</strain>
    </source>
</reference>
<name>A0A934NFU9_9BACT</name>
<dbReference type="EMBL" id="JAEKNR010000240">
    <property type="protein sequence ID" value="MBJ7601252.1"/>
    <property type="molecule type" value="Genomic_DNA"/>
</dbReference>
<dbReference type="AlphaFoldDB" id="A0A934NFU9"/>
<sequence length="46" mass="4998">MAEAGGMAARFIVRPAVIESAAVPGERPKRTCVSAKLSLYEKEYSR</sequence>
<keyword evidence="2" id="KW-1185">Reference proteome</keyword>
<organism evidence="1 2">
    <name type="scientific">Candidatus Nephthysia bennettiae</name>
    <dbReference type="NCBI Taxonomy" id="3127016"/>
    <lineage>
        <taxon>Bacteria</taxon>
        <taxon>Bacillati</taxon>
        <taxon>Candidatus Dormiibacterota</taxon>
        <taxon>Candidatus Dormibacteria</taxon>
        <taxon>Candidatus Dormibacterales</taxon>
        <taxon>Candidatus Dormibacteraceae</taxon>
        <taxon>Candidatus Nephthysia</taxon>
    </lineage>
</organism>